<dbReference type="GO" id="GO:0008033">
    <property type="term" value="P:tRNA processing"/>
    <property type="evidence" value="ECO:0007669"/>
    <property type="project" value="UniProtKB-KW"/>
</dbReference>
<evidence type="ECO:0000256" key="6">
    <source>
        <dbReference type="ARBA" id="ARBA00022759"/>
    </source>
</evidence>
<dbReference type="GO" id="GO:0006397">
    <property type="term" value="P:mRNA processing"/>
    <property type="evidence" value="ECO:0007669"/>
    <property type="project" value="UniProtKB-UniRule"/>
</dbReference>
<dbReference type="PANTHER" id="PTHR11207">
    <property type="entry name" value="RIBONUCLEASE III"/>
    <property type="match status" value="1"/>
</dbReference>
<keyword evidence="9" id="KW-0819">tRNA processing</keyword>
<feature type="active site" evidence="9">
    <location>
        <position position="130"/>
    </location>
</feature>
<comment type="similarity">
    <text evidence="2">Belongs to the ribonuclease III family.</text>
</comment>
<keyword evidence="6 9" id="KW-0255">Endonuclease</keyword>
<dbReference type="PANTHER" id="PTHR11207:SF0">
    <property type="entry name" value="RIBONUCLEASE 3"/>
    <property type="match status" value="1"/>
</dbReference>
<comment type="caution">
    <text evidence="12">The sequence shown here is derived from an EMBL/GenBank/DDBJ whole genome shotgun (WGS) entry which is preliminary data.</text>
</comment>
<evidence type="ECO:0000256" key="1">
    <source>
        <dbReference type="ARBA" id="ARBA00000109"/>
    </source>
</evidence>
<keyword evidence="9" id="KW-0699">rRNA-binding</keyword>
<reference evidence="13" key="1">
    <citation type="submission" date="2017-09" db="EMBL/GenBank/DDBJ databases">
        <title>Depth-based differentiation of microbial function through sediment-hosted aquifers and enrichment of novel symbionts in the deep terrestrial subsurface.</title>
        <authorList>
            <person name="Probst A.J."/>
            <person name="Ladd B."/>
            <person name="Jarett J.K."/>
            <person name="Geller-Mcgrath D.E."/>
            <person name="Sieber C.M.K."/>
            <person name="Emerson J.B."/>
            <person name="Anantharaman K."/>
            <person name="Thomas B.C."/>
            <person name="Malmstrom R."/>
            <person name="Stieglmeier M."/>
            <person name="Klingl A."/>
            <person name="Woyke T."/>
            <person name="Ryan C.M."/>
            <person name="Banfield J.F."/>
        </authorList>
    </citation>
    <scope>NUCLEOTIDE SEQUENCE [LARGE SCALE GENOMIC DNA]</scope>
</reference>
<dbReference type="AlphaFoldDB" id="A0A2M8EI36"/>
<dbReference type="EC" id="3.1.26.3" evidence="9"/>
<evidence type="ECO:0000256" key="8">
    <source>
        <dbReference type="ARBA" id="ARBA00022884"/>
    </source>
</evidence>
<dbReference type="Pfam" id="PF00035">
    <property type="entry name" value="dsrm"/>
    <property type="match status" value="1"/>
</dbReference>
<dbReference type="CDD" id="cd00593">
    <property type="entry name" value="RIBOc"/>
    <property type="match status" value="1"/>
</dbReference>
<dbReference type="GO" id="GO:0010468">
    <property type="term" value="P:regulation of gene expression"/>
    <property type="evidence" value="ECO:0007669"/>
    <property type="project" value="TreeGrafter"/>
</dbReference>
<feature type="domain" description="DRBM" evidence="10">
    <location>
        <begin position="167"/>
        <end position="236"/>
    </location>
</feature>
<dbReference type="Pfam" id="PF14622">
    <property type="entry name" value="Ribonucleas_3_3"/>
    <property type="match status" value="1"/>
</dbReference>
<dbReference type="SMART" id="SM00535">
    <property type="entry name" value="RIBOc"/>
    <property type="match status" value="1"/>
</dbReference>
<feature type="domain" description="RNase III" evidence="11">
    <location>
        <begin position="12"/>
        <end position="141"/>
    </location>
</feature>
<feature type="binding site" evidence="9">
    <location>
        <position position="130"/>
    </location>
    <ligand>
        <name>Mg(2+)</name>
        <dbReference type="ChEBI" id="CHEBI:18420"/>
    </ligand>
</feature>
<dbReference type="InterPro" id="IPR011907">
    <property type="entry name" value="RNase_III"/>
</dbReference>
<dbReference type="InterPro" id="IPR000999">
    <property type="entry name" value="RNase_III_dom"/>
</dbReference>
<dbReference type="Gene3D" id="1.10.1520.10">
    <property type="entry name" value="Ribonuclease III domain"/>
    <property type="match status" value="1"/>
</dbReference>
<organism evidence="12 13">
    <name type="scientific">candidate division WWE3 bacterium CG_4_9_14_0_2_um_filter_48_10</name>
    <dbReference type="NCBI Taxonomy" id="1975078"/>
    <lineage>
        <taxon>Bacteria</taxon>
        <taxon>Katanobacteria</taxon>
    </lineage>
</organism>
<evidence type="ECO:0000256" key="2">
    <source>
        <dbReference type="ARBA" id="ARBA00010183"/>
    </source>
</evidence>
<keyword evidence="3 9" id="KW-0698">rRNA processing</keyword>
<evidence type="ECO:0000256" key="5">
    <source>
        <dbReference type="ARBA" id="ARBA00022722"/>
    </source>
</evidence>
<keyword evidence="9" id="KW-0479">Metal-binding</keyword>
<comment type="subcellular location">
    <subcellularLocation>
        <location evidence="9">Cytoplasm</location>
    </subcellularLocation>
</comment>
<dbReference type="GO" id="GO:0006364">
    <property type="term" value="P:rRNA processing"/>
    <property type="evidence" value="ECO:0007669"/>
    <property type="project" value="UniProtKB-UniRule"/>
</dbReference>
<evidence type="ECO:0000256" key="4">
    <source>
        <dbReference type="ARBA" id="ARBA00022664"/>
    </source>
</evidence>
<dbReference type="SUPFAM" id="SSF69065">
    <property type="entry name" value="RNase III domain-like"/>
    <property type="match status" value="1"/>
</dbReference>
<keyword evidence="8 9" id="KW-0694">RNA-binding</keyword>
<comment type="cofactor">
    <cofactor evidence="9">
        <name>Mg(2+)</name>
        <dbReference type="ChEBI" id="CHEBI:18420"/>
    </cofactor>
</comment>
<name>A0A2M8EI36_UNCKA</name>
<evidence type="ECO:0000313" key="13">
    <source>
        <dbReference type="Proteomes" id="UP000228781"/>
    </source>
</evidence>
<feature type="active site" evidence="9">
    <location>
        <position position="58"/>
    </location>
</feature>
<feature type="binding site" evidence="9">
    <location>
        <position position="127"/>
    </location>
    <ligand>
        <name>Mg(2+)</name>
        <dbReference type="ChEBI" id="CHEBI:18420"/>
    </ligand>
</feature>
<keyword evidence="7 9" id="KW-0378">Hydrolase</keyword>
<dbReference type="InterPro" id="IPR014720">
    <property type="entry name" value="dsRBD_dom"/>
</dbReference>
<sequence length="237" mass="26389">MRSKDKTNLFPVEEAEKQIGITFKDSNLLRNAFVHRSYLNENPTFNLPSNERLEFLGDAVLELTVSHHLFKNYLTLTEGELTALRAALVKTESLAAESGRLKLGDYLLLSKGEEAGGGRGNPYLLANTFEALVGAIFLDQGLQAAKNFLKKELLYKAKELCRTGLKDAKSLFQEIAQEKYSITPAYRTLAEWGPDHDKHFRIGVFLGKQKMAEGEGRSKQIAEEEAANEALRIIGVG</sequence>
<accession>A0A2M8EI36</accession>
<feature type="binding site" evidence="9">
    <location>
        <position position="54"/>
    </location>
    <ligand>
        <name>Mg(2+)</name>
        <dbReference type="ChEBI" id="CHEBI:18420"/>
    </ligand>
</feature>
<dbReference type="Proteomes" id="UP000228781">
    <property type="component" value="Unassembled WGS sequence"/>
</dbReference>
<dbReference type="GO" id="GO:0005737">
    <property type="term" value="C:cytoplasm"/>
    <property type="evidence" value="ECO:0007669"/>
    <property type="project" value="UniProtKB-SubCell"/>
</dbReference>
<keyword evidence="5 9" id="KW-0540">Nuclease</keyword>
<evidence type="ECO:0000259" key="10">
    <source>
        <dbReference type="PROSITE" id="PS50137"/>
    </source>
</evidence>
<dbReference type="PROSITE" id="PS00517">
    <property type="entry name" value="RNASE_3_1"/>
    <property type="match status" value="1"/>
</dbReference>
<dbReference type="PROSITE" id="PS50142">
    <property type="entry name" value="RNASE_3_2"/>
    <property type="match status" value="1"/>
</dbReference>
<evidence type="ECO:0000259" key="11">
    <source>
        <dbReference type="PROSITE" id="PS50142"/>
    </source>
</evidence>
<gene>
    <name evidence="9 12" type="primary">rnc</name>
    <name evidence="12" type="ORF">CO059_02760</name>
</gene>
<comment type="function">
    <text evidence="9">Digests double-stranded RNA. Involved in the processing of primary rRNA transcript to yield the immediate precursors to the large and small rRNAs (23S and 16S). Processes some mRNAs, and tRNAs when they are encoded in the rRNA operon. Processes pre-crRNA and tracrRNA of type II CRISPR loci if present in the organism.</text>
</comment>
<dbReference type="NCBIfam" id="TIGR02191">
    <property type="entry name" value="RNaseIII"/>
    <property type="match status" value="1"/>
</dbReference>
<dbReference type="GO" id="GO:0019843">
    <property type="term" value="F:rRNA binding"/>
    <property type="evidence" value="ECO:0007669"/>
    <property type="project" value="UniProtKB-KW"/>
</dbReference>
<dbReference type="GO" id="GO:0046872">
    <property type="term" value="F:metal ion binding"/>
    <property type="evidence" value="ECO:0007669"/>
    <property type="project" value="UniProtKB-KW"/>
</dbReference>
<dbReference type="PROSITE" id="PS50137">
    <property type="entry name" value="DS_RBD"/>
    <property type="match status" value="1"/>
</dbReference>
<dbReference type="InterPro" id="IPR036389">
    <property type="entry name" value="RNase_III_sf"/>
</dbReference>
<proteinExistence type="inferred from homology"/>
<evidence type="ECO:0000313" key="12">
    <source>
        <dbReference type="EMBL" id="PJC22145.1"/>
    </source>
</evidence>
<evidence type="ECO:0000256" key="7">
    <source>
        <dbReference type="ARBA" id="ARBA00022801"/>
    </source>
</evidence>
<dbReference type="CDD" id="cd10845">
    <property type="entry name" value="DSRM_RNAse_III_family"/>
    <property type="match status" value="1"/>
</dbReference>
<protein>
    <recommendedName>
        <fullName evidence="9">Ribonuclease 3</fullName>
        <ecNumber evidence="9">3.1.26.3</ecNumber>
    </recommendedName>
    <alternativeName>
        <fullName evidence="9">Ribonuclease III</fullName>
        <shortName evidence="9">RNase III</shortName>
    </alternativeName>
</protein>
<dbReference type="GO" id="GO:0004525">
    <property type="term" value="F:ribonuclease III activity"/>
    <property type="evidence" value="ECO:0007669"/>
    <property type="project" value="UniProtKB-UniRule"/>
</dbReference>
<dbReference type="FunFam" id="1.10.1520.10:FF:000001">
    <property type="entry name" value="Ribonuclease 3"/>
    <property type="match status" value="1"/>
</dbReference>
<evidence type="ECO:0000256" key="3">
    <source>
        <dbReference type="ARBA" id="ARBA00022552"/>
    </source>
</evidence>
<dbReference type="HAMAP" id="MF_00104">
    <property type="entry name" value="RNase_III"/>
    <property type="match status" value="1"/>
</dbReference>
<dbReference type="GO" id="GO:0003725">
    <property type="term" value="F:double-stranded RNA binding"/>
    <property type="evidence" value="ECO:0007669"/>
    <property type="project" value="TreeGrafter"/>
</dbReference>
<dbReference type="Gene3D" id="3.30.160.20">
    <property type="match status" value="1"/>
</dbReference>
<keyword evidence="9" id="KW-0460">Magnesium</keyword>
<dbReference type="SUPFAM" id="SSF54768">
    <property type="entry name" value="dsRNA-binding domain-like"/>
    <property type="match status" value="1"/>
</dbReference>
<comment type="subunit">
    <text evidence="9">Homodimer.</text>
</comment>
<keyword evidence="9" id="KW-0963">Cytoplasm</keyword>
<comment type="catalytic activity">
    <reaction evidence="1 9">
        <text>Endonucleolytic cleavage to 5'-phosphomonoester.</text>
        <dbReference type="EC" id="3.1.26.3"/>
    </reaction>
</comment>
<keyword evidence="4 9" id="KW-0507">mRNA processing</keyword>
<evidence type="ECO:0000256" key="9">
    <source>
        <dbReference type="HAMAP-Rule" id="MF_00104"/>
    </source>
</evidence>
<dbReference type="SMART" id="SM00358">
    <property type="entry name" value="DSRM"/>
    <property type="match status" value="1"/>
</dbReference>
<dbReference type="EMBL" id="PFSK01000042">
    <property type="protein sequence ID" value="PJC22145.1"/>
    <property type="molecule type" value="Genomic_DNA"/>
</dbReference>